<dbReference type="EMBL" id="DSKI01000418">
    <property type="protein sequence ID" value="HEB43649.1"/>
    <property type="molecule type" value="Genomic_DNA"/>
</dbReference>
<reference evidence="3" key="1">
    <citation type="journal article" date="2020" name="mSystems">
        <title>Genome- and Community-Level Interaction Insights into Carbon Utilization and Element Cycling Functions of Hydrothermarchaeota in Hydrothermal Sediment.</title>
        <authorList>
            <person name="Zhou Z."/>
            <person name="Liu Y."/>
            <person name="Xu W."/>
            <person name="Pan J."/>
            <person name="Luo Z.H."/>
            <person name="Li M."/>
        </authorList>
    </citation>
    <scope>NUCLEOTIDE SEQUENCE [LARGE SCALE GENOMIC DNA]</scope>
    <source>
        <strain evidence="3">SpSt-243</strain>
    </source>
</reference>
<feature type="coiled-coil region" evidence="1">
    <location>
        <begin position="889"/>
        <end position="916"/>
    </location>
</feature>
<evidence type="ECO:0000259" key="2">
    <source>
        <dbReference type="Pfam" id="PF13514"/>
    </source>
</evidence>
<comment type="caution">
    <text evidence="3">The sequence shown here is derived from an EMBL/GenBank/DDBJ whole genome shotgun (WGS) entry which is preliminary data.</text>
</comment>
<name>A0A7C1P6W8_9HYPH</name>
<sequence length="1157" mass="129343">MRIRTLELTRYGKFTDAVFDFGEPERGQPDLHIIYGPNEAGKSTTFAAILDLLFGMKAQSPYNFLHPYPTMRISASLELLGELRRFTRIKKPQNSLLDRDERPLPEAAILTELGGMDRDSYEKMFFLDDATLEKGGEDILASEGELGKLLFSASAGLAGLSERLANLKADAEGFYRFRARSGRLGDLKTNLANLKVERDGLDLIASDHRVLVAQRDRLVDAYRQANAERADIQGRIDEIGRILLAIPSLVELRSLSEELAGLRQVRPVLAGWKEELPKLEKRTLELAGERRRLLENRERVTASLAEATIDPSVLELSARMPRLADMKARYMTAEEDIPKLRARTAETSVDALLIRLGRRGETDPASLILDAVLVGEFSELMEVRSGIEARTRSAEDELQKAQRALDRALSFANAEADDTDDIVRFEALSAAVSAHRNTSLDSRLSVTKRDLKQASEAIEDALKRLSPWTGTLDELLVDPFPDRLALSRLVSAHAESAKAIELANTEIPKVEGELRRLNGEEAALAQSLGTVANADVGESRATRESAWSAHRTSLTEETARAFETTMRIDDVVAAERSAKVAELQRLHVIRARASIVRADLETLSIDRQRECDRRDRIVAEISSRFTGWSSGAGWQMEPSGVADWLLFRDKALEARNRVKEAEAAALWVVKELDTVESDLGQLMMAAGLEVAVGDGLSGMLAAAEAAVEEFRQRSARREELRRLREDLEERQHQFEARTKDEKAWKSSWCRLCEACWIGGLATTPGTLAVKEIIAVSSELSKLLESRTALFDRIEKMEKDQENFRWEVSELCGLMNRSPGLPELEMARLIEHDIHEAERKVELAEKLNRELVELEEAMLELVGGERYVVDRAQQMIDHFGVSTLEDVYKAIELDERRASLTKNIADVEKRLVETMRAKSVDEATRLTEHAEREELLREEVGLKALLADQETRCHELFHQRSKAIDTLEAQGGDGMVAELEEKRRTLLLDIEDQARQYLALRAGTIAAEHALAAYRDQHRSSMMAKASEAFATISQGFYKGLAVQPSKDGETLIAIGKSGGAKTADQLSKGARFQLYLALRVAGYHEFVRSRSAVPFIADDIMETFDDFRAEEAFRLFGDMAELGQVIYMTHHRHLIAIAKEVCPSVRVHNLEDVAAAG</sequence>
<dbReference type="SUPFAM" id="SSF52540">
    <property type="entry name" value="P-loop containing nucleoside triphosphate hydrolases"/>
    <property type="match status" value="1"/>
</dbReference>
<proteinExistence type="predicted"/>
<dbReference type="PANTHER" id="PTHR41259">
    <property type="entry name" value="DOUBLE-STRAND BREAK REPAIR RAD50 ATPASE, PUTATIVE-RELATED"/>
    <property type="match status" value="1"/>
</dbReference>
<evidence type="ECO:0000256" key="1">
    <source>
        <dbReference type="SAM" id="Coils"/>
    </source>
</evidence>
<feature type="coiled-coil region" evidence="1">
    <location>
        <begin position="826"/>
        <end position="863"/>
    </location>
</feature>
<dbReference type="PANTHER" id="PTHR41259:SF1">
    <property type="entry name" value="DOUBLE-STRAND BREAK REPAIR RAD50 ATPASE, PUTATIVE-RELATED"/>
    <property type="match status" value="1"/>
</dbReference>
<dbReference type="Pfam" id="PF13514">
    <property type="entry name" value="AAA_27"/>
    <property type="match status" value="1"/>
</dbReference>
<accession>A0A7C1P6W8</accession>
<feature type="coiled-coil region" evidence="1">
    <location>
        <begin position="710"/>
        <end position="737"/>
    </location>
</feature>
<dbReference type="InterPro" id="IPR027417">
    <property type="entry name" value="P-loop_NTPase"/>
</dbReference>
<keyword evidence="1" id="KW-0175">Coiled coil</keyword>
<evidence type="ECO:0000313" key="3">
    <source>
        <dbReference type="EMBL" id="HEB43649.1"/>
    </source>
</evidence>
<protein>
    <recommendedName>
        <fullName evidence="2">YhaN AAA domain-containing protein</fullName>
    </recommendedName>
</protein>
<dbReference type="Gene3D" id="3.40.50.300">
    <property type="entry name" value="P-loop containing nucleotide triphosphate hydrolases"/>
    <property type="match status" value="2"/>
</dbReference>
<dbReference type="AlphaFoldDB" id="A0A7C1P6W8"/>
<organism evidence="3">
    <name type="scientific">Agrobacterium albertimagni</name>
    <dbReference type="NCBI Taxonomy" id="147266"/>
    <lineage>
        <taxon>Bacteria</taxon>
        <taxon>Pseudomonadati</taxon>
        <taxon>Pseudomonadota</taxon>
        <taxon>Alphaproteobacteria</taxon>
        <taxon>Hyphomicrobiales</taxon>
        <taxon>Rhizobiaceae</taxon>
        <taxon>Rhizobium/Agrobacterium group</taxon>
        <taxon>Agrobacterium</taxon>
    </lineage>
</organism>
<gene>
    <name evidence="3" type="ORF">ENP70_08110</name>
</gene>
<dbReference type="InterPro" id="IPR038734">
    <property type="entry name" value="YhaN_AAA"/>
</dbReference>
<feature type="domain" description="YhaN AAA" evidence="2">
    <location>
        <begin position="1"/>
        <end position="200"/>
    </location>
</feature>